<protein>
    <submittedName>
        <fullName evidence="1">Uncharacterized protein</fullName>
    </submittedName>
</protein>
<reference evidence="1 2" key="1">
    <citation type="submission" date="2023-02" db="EMBL/GenBank/DDBJ databases">
        <title>Genome sequence of Lentisphaera profundi SAORIC-696.</title>
        <authorList>
            <person name="Kim e."/>
            <person name="Cho J.-C."/>
            <person name="Choi A."/>
            <person name="Kang I."/>
        </authorList>
    </citation>
    <scope>NUCLEOTIDE SEQUENCE [LARGE SCALE GENOMIC DNA]</scope>
    <source>
        <strain evidence="1 2">SAORIC-696</strain>
    </source>
</reference>
<evidence type="ECO:0000313" key="2">
    <source>
        <dbReference type="Proteomes" id="UP001214250"/>
    </source>
</evidence>
<evidence type="ECO:0000313" key="1">
    <source>
        <dbReference type="EMBL" id="WDE98880.1"/>
    </source>
</evidence>
<organism evidence="1 2">
    <name type="scientific">Lentisphaera profundi</name>
    <dbReference type="NCBI Taxonomy" id="1658616"/>
    <lineage>
        <taxon>Bacteria</taxon>
        <taxon>Pseudomonadati</taxon>
        <taxon>Lentisphaerota</taxon>
        <taxon>Lentisphaeria</taxon>
        <taxon>Lentisphaerales</taxon>
        <taxon>Lentisphaeraceae</taxon>
        <taxon>Lentisphaera</taxon>
    </lineage>
</organism>
<name>A0ABY7VXG5_9BACT</name>
<dbReference type="RefSeq" id="WP_274153749.1">
    <property type="nucleotide sequence ID" value="NZ_CP117812.1"/>
</dbReference>
<gene>
    <name evidence="1" type="ORF">PQO03_13655</name>
</gene>
<dbReference type="Proteomes" id="UP001214250">
    <property type="component" value="Chromosome 2"/>
</dbReference>
<sequence>MMRFLKTLDPSKPHLLVLITLFSLSLLGDDQPSSKLNTVLKTIPVKVSQGVAVDEKYFYGISNTRISKHDKLTNKIVATWQAKGEKFKHFKHMNSGTVIDGKLYCAHSRFAVDPNDCTVEIWDVQGERLVYERSISMPRKHGSLTWIDQSPDGFWWMCYAVYGKNNHKTKLVKYRYENNKFIEIDSYFFPQQVISQWGRWSCSGGSWDADQKLYTTGHDHGRAYVLEIAKDNKLTYVRTEKDLGFYGQAIAWDRFSEKPMLWGIIKNKSISLTHIPRK</sequence>
<dbReference type="SUPFAM" id="SSF101898">
    <property type="entry name" value="NHL repeat"/>
    <property type="match status" value="1"/>
</dbReference>
<accession>A0ABY7VXG5</accession>
<keyword evidence="2" id="KW-1185">Reference proteome</keyword>
<dbReference type="InterPro" id="IPR015943">
    <property type="entry name" value="WD40/YVTN_repeat-like_dom_sf"/>
</dbReference>
<dbReference type="EMBL" id="CP117812">
    <property type="protein sequence ID" value="WDE98880.1"/>
    <property type="molecule type" value="Genomic_DNA"/>
</dbReference>
<proteinExistence type="predicted"/>
<dbReference type="Gene3D" id="2.130.10.10">
    <property type="entry name" value="YVTN repeat-like/Quinoprotein amine dehydrogenase"/>
    <property type="match status" value="1"/>
</dbReference>